<feature type="non-terminal residue" evidence="2">
    <location>
        <position position="346"/>
    </location>
</feature>
<feature type="non-terminal residue" evidence="2">
    <location>
        <position position="1"/>
    </location>
</feature>
<dbReference type="Gene3D" id="2.160.20.110">
    <property type="match status" value="1"/>
</dbReference>
<dbReference type="EMBL" id="AJWZ01008491">
    <property type="protein sequence ID" value="EKC53962.1"/>
    <property type="molecule type" value="Genomic_DNA"/>
</dbReference>
<name>K1RZH6_9ZZZZ</name>
<reference evidence="2" key="1">
    <citation type="journal article" date="2013" name="Environ. Microbiol.">
        <title>Microbiota from the distal guts of lean and obese adolescents exhibit partial functional redundancy besides clear differences in community structure.</title>
        <authorList>
            <person name="Ferrer M."/>
            <person name="Ruiz A."/>
            <person name="Lanza F."/>
            <person name="Haange S.B."/>
            <person name="Oberbach A."/>
            <person name="Till H."/>
            <person name="Bargiela R."/>
            <person name="Campoy C."/>
            <person name="Segura M.T."/>
            <person name="Richter M."/>
            <person name="von Bergen M."/>
            <person name="Seifert J."/>
            <person name="Suarez A."/>
        </authorList>
    </citation>
    <scope>NUCLEOTIDE SEQUENCE</scope>
</reference>
<comment type="caution">
    <text evidence="2">The sequence shown here is derived from an EMBL/GenBank/DDBJ whole genome shotgun (WGS) entry which is preliminary data.</text>
</comment>
<gene>
    <name evidence="2" type="ORF">OBE_12328</name>
</gene>
<dbReference type="AlphaFoldDB" id="K1RZH6"/>
<evidence type="ECO:0000313" key="2">
    <source>
        <dbReference type="EMBL" id="EKC53962.1"/>
    </source>
</evidence>
<feature type="domain" description="GLUG" evidence="1">
    <location>
        <begin position="137"/>
        <end position="163"/>
    </location>
</feature>
<evidence type="ECO:0000259" key="1">
    <source>
        <dbReference type="Pfam" id="PF07581"/>
    </source>
</evidence>
<dbReference type="InterPro" id="IPR011493">
    <property type="entry name" value="GLUG"/>
</dbReference>
<organism evidence="2">
    <name type="scientific">human gut metagenome</name>
    <dbReference type="NCBI Taxonomy" id="408170"/>
    <lineage>
        <taxon>unclassified sequences</taxon>
        <taxon>metagenomes</taxon>
        <taxon>organismal metagenomes</taxon>
    </lineage>
</organism>
<dbReference type="Pfam" id="PF07581">
    <property type="entry name" value="Glug"/>
    <property type="match status" value="1"/>
</dbReference>
<sequence>NDGNSYEGKLIRLNVNIELGGANNPWTPIGSSSSAFAGTFDGNNHVISGLYISSGSNAGLFGKVNGGTIKNVTVKGSVSGSSSVAGVVGYLNAGNIIGCGNNADVSGSSGVGGVVGYVGGASTVSGCYNSGNVSGTTGYIGGVSGQHWRAGKLENCYNTGKVSGPASVGGVAGGHKAASPELVNCYNAGTVEDSAGYQNNIGALIGATRGTAENCYYLSTSSFAATGNKGDVDGAAKVDLVTETMLGSAFVSGDTNPKLAWESLISADKPVRPSFSEGTELSAKLSGYIKEAVKSSKTKAGLTSADTLLGNESYMSGASSTATDWMALAMGRYGYFDSVDGKYTYL</sequence>
<accession>K1RZH6</accession>
<proteinExistence type="predicted"/>
<protein>
    <recommendedName>
        <fullName evidence="1">GLUG domain-containing protein</fullName>
    </recommendedName>
</protein>